<dbReference type="HOGENOM" id="CLU_3310217_0_0_5"/>
<accession>Q0G2K4</accession>
<evidence type="ECO:0000313" key="2">
    <source>
        <dbReference type="Proteomes" id="UP000004310"/>
    </source>
</evidence>
<dbReference type="Proteomes" id="UP000004310">
    <property type="component" value="Unassembled WGS sequence"/>
</dbReference>
<reference evidence="1 2" key="1">
    <citation type="journal article" date="2010" name="J. Bacteriol.">
        <title>Genome sequence of Fulvimarina pelagi HTCC2506T, a Mn(II)-oxidizing alphaproteobacterium possessing an aerobic anoxygenic photosynthetic gene cluster and Xanthorhodopsin.</title>
        <authorList>
            <person name="Kang I."/>
            <person name="Oh H.M."/>
            <person name="Lim S.I."/>
            <person name="Ferriera S."/>
            <person name="Giovannoni S.J."/>
            <person name="Cho J.C."/>
        </authorList>
    </citation>
    <scope>NUCLEOTIDE SEQUENCE [LARGE SCALE GENOMIC DNA]</scope>
    <source>
        <strain evidence="1 2">HTCC2506</strain>
    </source>
</reference>
<dbReference type="AlphaFoldDB" id="Q0G2K4"/>
<sequence>MSEDDYKKLYNYSRRTGRSFVDIISELIEFLPEEEDDQT</sequence>
<organism evidence="1 2">
    <name type="scientific">Fulvimarina pelagi HTCC2506</name>
    <dbReference type="NCBI Taxonomy" id="314231"/>
    <lineage>
        <taxon>Bacteria</taxon>
        <taxon>Pseudomonadati</taxon>
        <taxon>Pseudomonadota</taxon>
        <taxon>Alphaproteobacteria</taxon>
        <taxon>Hyphomicrobiales</taxon>
        <taxon>Aurantimonadaceae</taxon>
        <taxon>Fulvimarina</taxon>
    </lineage>
</organism>
<protein>
    <submittedName>
        <fullName evidence="1">Uncharacterized protein</fullName>
    </submittedName>
</protein>
<dbReference type="EMBL" id="AATP01000002">
    <property type="protein sequence ID" value="EAU42177.1"/>
    <property type="molecule type" value="Genomic_DNA"/>
</dbReference>
<comment type="caution">
    <text evidence="1">The sequence shown here is derived from an EMBL/GenBank/DDBJ whole genome shotgun (WGS) entry which is preliminary data.</text>
</comment>
<proteinExistence type="predicted"/>
<gene>
    <name evidence="1" type="ORF">FP2506_17129</name>
</gene>
<keyword evidence="2" id="KW-1185">Reference proteome</keyword>
<name>Q0G2K4_9HYPH</name>
<evidence type="ECO:0000313" key="1">
    <source>
        <dbReference type="EMBL" id="EAU42177.1"/>
    </source>
</evidence>